<evidence type="ECO:0000256" key="1">
    <source>
        <dbReference type="ARBA" id="ARBA00012230"/>
    </source>
</evidence>
<dbReference type="AlphaFoldDB" id="A0A183IZN2"/>
<dbReference type="GO" id="GO:0005524">
    <property type="term" value="F:ATP binding"/>
    <property type="evidence" value="ECO:0007669"/>
    <property type="project" value="UniProtKB-UniRule"/>
</dbReference>
<evidence type="ECO:0000256" key="5">
    <source>
        <dbReference type="ARBA" id="ARBA00022840"/>
    </source>
</evidence>
<keyword evidence="2 6" id="KW-0808">Transferase</keyword>
<evidence type="ECO:0000256" key="6">
    <source>
        <dbReference type="PROSITE-ProRule" id="PRU00843"/>
    </source>
</evidence>
<protein>
    <recommendedName>
        <fullName evidence="1">arginine kinase</fullName>
        <ecNumber evidence="1">2.7.3.3</ecNumber>
    </recommendedName>
</protein>
<proteinExistence type="inferred from homology"/>
<keyword evidence="4 6" id="KW-0418">Kinase</keyword>
<dbReference type="GO" id="GO:0005615">
    <property type="term" value="C:extracellular space"/>
    <property type="evidence" value="ECO:0007669"/>
    <property type="project" value="TreeGrafter"/>
</dbReference>
<comment type="similarity">
    <text evidence="6">Belongs to the ATP:guanido phosphotransferase family.</text>
</comment>
<keyword evidence="9" id="KW-1185">Reference proteome</keyword>
<feature type="domain" description="Phosphagen kinase C-terminal" evidence="7">
    <location>
        <begin position="82"/>
        <end position="211"/>
    </location>
</feature>
<evidence type="ECO:0000259" key="7">
    <source>
        <dbReference type="PROSITE" id="PS51510"/>
    </source>
</evidence>
<name>A0A183IZN2_9BILA</name>
<feature type="binding site" evidence="6">
    <location>
        <begin position="169"/>
        <end position="174"/>
    </location>
    <ligand>
        <name>ATP</name>
        <dbReference type="ChEBI" id="CHEBI:30616"/>
    </ligand>
</feature>
<dbReference type="InterPro" id="IPR014746">
    <property type="entry name" value="Gln_synth/guanido_kin_cat_dom"/>
</dbReference>
<feature type="binding site" evidence="6">
    <location>
        <position position="94"/>
    </location>
    <ligand>
        <name>ATP</name>
        <dbReference type="ChEBI" id="CHEBI:30616"/>
    </ligand>
</feature>
<keyword evidence="5 6" id="KW-0067">ATP-binding</keyword>
<dbReference type="InterPro" id="IPR022414">
    <property type="entry name" value="ATP-guanido_PTrfase_cat"/>
</dbReference>
<gene>
    <name evidence="8" type="ORF">SBAD_LOCUS9080</name>
</gene>
<comment type="caution">
    <text evidence="6">Lacks conserved residue(s) required for the propagation of feature annotation.</text>
</comment>
<dbReference type="PANTHER" id="PTHR11547">
    <property type="entry name" value="ARGININE OR CREATINE KINASE"/>
    <property type="match status" value="1"/>
</dbReference>
<reference evidence="8 9" key="2">
    <citation type="submission" date="2018-11" db="EMBL/GenBank/DDBJ databases">
        <authorList>
            <consortium name="Pathogen Informatics"/>
        </authorList>
    </citation>
    <scope>NUCLEOTIDE SEQUENCE [LARGE SCALE GENOMIC DNA]</scope>
</reference>
<evidence type="ECO:0000313" key="8">
    <source>
        <dbReference type="EMBL" id="VDP21033.1"/>
    </source>
</evidence>
<dbReference type="PANTHER" id="PTHR11547:SF38">
    <property type="entry name" value="ARGININE KINASE 1-RELATED"/>
    <property type="match status" value="1"/>
</dbReference>
<dbReference type="Proteomes" id="UP000270296">
    <property type="component" value="Unassembled WGS sequence"/>
</dbReference>
<evidence type="ECO:0000256" key="4">
    <source>
        <dbReference type="ARBA" id="ARBA00022777"/>
    </source>
</evidence>
<keyword evidence="3 6" id="KW-0547">Nucleotide-binding</keyword>
<organism evidence="10">
    <name type="scientific">Soboliphyme baturini</name>
    <dbReference type="NCBI Taxonomy" id="241478"/>
    <lineage>
        <taxon>Eukaryota</taxon>
        <taxon>Metazoa</taxon>
        <taxon>Ecdysozoa</taxon>
        <taxon>Nematoda</taxon>
        <taxon>Enoplea</taxon>
        <taxon>Dorylaimia</taxon>
        <taxon>Dioctophymatida</taxon>
        <taxon>Dioctophymatoidea</taxon>
        <taxon>Soboliphymatidae</taxon>
        <taxon>Soboliphyme</taxon>
    </lineage>
</organism>
<feature type="binding site" evidence="6">
    <location>
        <begin position="143"/>
        <end position="147"/>
    </location>
    <ligand>
        <name>ATP</name>
        <dbReference type="ChEBI" id="CHEBI:30616"/>
    </ligand>
</feature>
<dbReference type="Gene3D" id="3.30.590.10">
    <property type="entry name" value="Glutamine synthetase/guanido kinase, catalytic domain"/>
    <property type="match status" value="2"/>
</dbReference>
<sequence length="212" mass="23827">MGDFATSPALLVSQPGLGPATAEFRGFPFNPLLRSDDYLYIEQAAKEAFGSIEDERLKGSYHPLDELKEETKKDSFSSMKFTFIIWVNGEDNLRFISMQKDGNIKEAFQRLTDGVKVCGKIPTIILHYGWLTFDPRNLGSTVRASAFVKLPQLSSRSDFKKVCEEHNIDVCKMDGSVCHVSNHQVLGVTEFEAVKQLYDGLKVLLEIEKSKP</sequence>
<dbReference type="InterPro" id="IPR000749">
    <property type="entry name" value="ATP-guanido_PTrfase"/>
</dbReference>
<dbReference type="EC" id="2.7.3.3" evidence="1"/>
<dbReference type="Pfam" id="PF00217">
    <property type="entry name" value="ATP-gua_Ptrans"/>
    <property type="match status" value="1"/>
</dbReference>
<dbReference type="GO" id="GO:0004054">
    <property type="term" value="F:arginine kinase activity"/>
    <property type="evidence" value="ECO:0007669"/>
    <property type="project" value="UniProtKB-EC"/>
</dbReference>
<evidence type="ECO:0000313" key="9">
    <source>
        <dbReference type="Proteomes" id="UP000270296"/>
    </source>
</evidence>
<evidence type="ECO:0000256" key="3">
    <source>
        <dbReference type="ARBA" id="ARBA00022741"/>
    </source>
</evidence>
<dbReference type="WBParaSite" id="SBAD_0000940701-mRNA-1">
    <property type="protein sequence ID" value="SBAD_0000940701-mRNA-1"/>
    <property type="gene ID" value="SBAD_0000940701"/>
</dbReference>
<accession>A0A183IZN2</accession>
<dbReference type="GO" id="GO:0004111">
    <property type="term" value="F:creatine kinase activity"/>
    <property type="evidence" value="ECO:0007669"/>
    <property type="project" value="InterPro"/>
</dbReference>
<dbReference type="GO" id="GO:0046314">
    <property type="term" value="P:phosphocreatine biosynthetic process"/>
    <property type="evidence" value="ECO:0007669"/>
    <property type="project" value="InterPro"/>
</dbReference>
<reference evidence="10" key="1">
    <citation type="submission" date="2016-06" db="UniProtKB">
        <authorList>
            <consortium name="WormBaseParasite"/>
        </authorList>
    </citation>
    <scope>IDENTIFICATION</scope>
</reference>
<dbReference type="PROSITE" id="PS51510">
    <property type="entry name" value="PHOSPHAGEN_KINASE_C"/>
    <property type="match status" value="1"/>
</dbReference>
<dbReference type="OrthoDB" id="430219at2759"/>
<dbReference type="SUPFAM" id="SSF55931">
    <property type="entry name" value="Glutamine synthetase/guanido kinase"/>
    <property type="match status" value="1"/>
</dbReference>
<evidence type="ECO:0000313" key="10">
    <source>
        <dbReference type="WBParaSite" id="SBAD_0000940701-mRNA-1"/>
    </source>
</evidence>
<dbReference type="EMBL" id="UZAM01012289">
    <property type="protein sequence ID" value="VDP21033.1"/>
    <property type="molecule type" value="Genomic_DNA"/>
</dbReference>
<evidence type="ECO:0000256" key="2">
    <source>
        <dbReference type="ARBA" id="ARBA00022679"/>
    </source>
</evidence>